<feature type="region of interest" description="Disordered" evidence="1">
    <location>
        <begin position="1"/>
        <end position="28"/>
    </location>
</feature>
<organism evidence="2 3">
    <name type="scientific">Aquisalinus flavus</name>
    <dbReference type="NCBI Taxonomy" id="1526572"/>
    <lineage>
        <taxon>Bacteria</taxon>
        <taxon>Pseudomonadati</taxon>
        <taxon>Pseudomonadota</taxon>
        <taxon>Alphaproteobacteria</taxon>
        <taxon>Parvularculales</taxon>
        <taxon>Parvularculaceae</taxon>
        <taxon>Aquisalinus</taxon>
    </lineage>
</organism>
<name>A0A8J2V5P3_9PROT</name>
<keyword evidence="3" id="KW-1185">Reference proteome</keyword>
<reference evidence="2" key="2">
    <citation type="submission" date="2020-09" db="EMBL/GenBank/DDBJ databases">
        <authorList>
            <person name="Sun Q."/>
            <person name="Zhou Y."/>
        </authorList>
    </citation>
    <scope>NUCLEOTIDE SEQUENCE</scope>
    <source>
        <strain evidence="2">CGMCC 1.12921</strain>
    </source>
</reference>
<dbReference type="Proteomes" id="UP000613582">
    <property type="component" value="Unassembled WGS sequence"/>
</dbReference>
<dbReference type="AlphaFoldDB" id="A0A8J2V5P3"/>
<evidence type="ECO:0000256" key="1">
    <source>
        <dbReference type="SAM" id="MobiDB-lite"/>
    </source>
</evidence>
<feature type="compositionally biased region" description="Basic and acidic residues" evidence="1">
    <location>
        <begin position="1"/>
        <end position="26"/>
    </location>
</feature>
<dbReference type="EMBL" id="BMGH01000001">
    <property type="protein sequence ID" value="GGC96116.1"/>
    <property type="molecule type" value="Genomic_DNA"/>
</dbReference>
<reference evidence="2" key="1">
    <citation type="journal article" date="2014" name="Int. J. Syst. Evol. Microbiol.">
        <title>Complete genome sequence of Corynebacterium casei LMG S-19264T (=DSM 44701T), isolated from a smear-ripened cheese.</title>
        <authorList>
            <consortium name="US DOE Joint Genome Institute (JGI-PGF)"/>
            <person name="Walter F."/>
            <person name="Albersmeier A."/>
            <person name="Kalinowski J."/>
            <person name="Ruckert C."/>
        </authorList>
    </citation>
    <scope>NUCLEOTIDE SEQUENCE</scope>
    <source>
        <strain evidence="2">CGMCC 1.12921</strain>
    </source>
</reference>
<evidence type="ECO:0000313" key="3">
    <source>
        <dbReference type="Proteomes" id="UP000613582"/>
    </source>
</evidence>
<accession>A0A8J2V5P3</accession>
<proteinExistence type="predicted"/>
<protein>
    <submittedName>
        <fullName evidence="2">Uncharacterized protein</fullName>
    </submittedName>
</protein>
<comment type="caution">
    <text evidence="2">The sequence shown here is derived from an EMBL/GenBank/DDBJ whole genome shotgun (WGS) entry which is preliminary data.</text>
</comment>
<evidence type="ECO:0000313" key="2">
    <source>
        <dbReference type="EMBL" id="GGC96116.1"/>
    </source>
</evidence>
<sequence length="66" mass="6961">MAEAERIKDFTEGTPETEKGTEKGTENDNASYSQKLCRIAIGAPGFFGACHSACVTMGTTLCSLLA</sequence>
<gene>
    <name evidence="2" type="ORF">GCM10011342_01130</name>
</gene>